<organism evidence="2 3">
    <name type="scientific">Thermobifida alba</name>
    <name type="common">Thermomonospora alba</name>
    <dbReference type="NCBI Taxonomy" id="53522"/>
    <lineage>
        <taxon>Bacteria</taxon>
        <taxon>Bacillati</taxon>
        <taxon>Actinomycetota</taxon>
        <taxon>Actinomycetes</taxon>
        <taxon>Streptosporangiales</taxon>
        <taxon>Nocardiopsidaceae</taxon>
        <taxon>Thermobifida</taxon>
    </lineage>
</organism>
<dbReference type="RefSeq" id="WP_248590664.1">
    <property type="nucleotide sequence ID" value="NZ_BAABEB010000005.1"/>
</dbReference>
<evidence type="ECO:0000313" key="3">
    <source>
        <dbReference type="Proteomes" id="UP000832041"/>
    </source>
</evidence>
<dbReference type="Pfam" id="PF04149">
    <property type="entry name" value="DUF397"/>
    <property type="match status" value="1"/>
</dbReference>
<keyword evidence="3" id="KW-1185">Reference proteome</keyword>
<dbReference type="Proteomes" id="UP000832041">
    <property type="component" value="Chromosome"/>
</dbReference>
<proteinExistence type="predicted"/>
<accession>A0ABY4L493</accession>
<protein>
    <submittedName>
        <fullName evidence="2">DUF397 domain-containing protein</fullName>
    </submittedName>
</protein>
<gene>
    <name evidence="2" type="ORF">FOF52_15415</name>
</gene>
<dbReference type="EMBL" id="CP051627">
    <property type="protein sequence ID" value="UPT22179.1"/>
    <property type="molecule type" value="Genomic_DNA"/>
</dbReference>
<name>A0ABY4L493_THEAE</name>
<sequence>MDLFPTDYEPLFRKSNYSTAAANCVEIADLPDGQHAVRDSQNRHLGGFLFPTQAWGAFLASVKTGEFDA</sequence>
<evidence type="ECO:0000259" key="1">
    <source>
        <dbReference type="Pfam" id="PF04149"/>
    </source>
</evidence>
<feature type="domain" description="DUF397" evidence="1">
    <location>
        <begin position="12"/>
        <end position="63"/>
    </location>
</feature>
<dbReference type="InterPro" id="IPR007278">
    <property type="entry name" value="DUF397"/>
</dbReference>
<evidence type="ECO:0000313" key="2">
    <source>
        <dbReference type="EMBL" id="UPT22179.1"/>
    </source>
</evidence>
<reference evidence="2 3" key="1">
    <citation type="submission" date="2020-04" db="EMBL/GenBank/DDBJ databases">
        <title>Thermobifida alba genome sequencing and assembly.</title>
        <authorList>
            <person name="Luzics S."/>
            <person name="Horvath B."/>
            <person name="Nagy I."/>
            <person name="Toth A."/>
            <person name="Nagy I."/>
            <person name="Kukolya J."/>
        </authorList>
    </citation>
    <scope>NUCLEOTIDE SEQUENCE [LARGE SCALE GENOMIC DNA]</scope>
    <source>
        <strain evidence="2 3">DSM 43795</strain>
    </source>
</reference>